<dbReference type="AlphaFoldDB" id="A0A6L2ZVF5"/>
<sequence>MENIVDYSNRVNGKKVGAGQCGDLMKDWFITETGRQQLANDLDEWGYFPGTDAYTSWNVATQTNWAAIGFDVINTPSFSQLRAGDIFFISTSKVPGSGHTGIVVSTAGNNVTTLEQNILNAQYAQLLPGENSWSWYGFDKIVRPKGGAPSPGDGGKATSTGPKGKALIKDFEKCVLTAYDNNDSMITIGWGHTEPKGYTNLVAGVTRWTQAQADSAFENDIKKYEKAVNDYFTRSFNQNQFDAMVSFTYNLGVGIFANDGWDKNASNEYILASLPKYINKGSAHEQGLIRRRNAEIALFNTPVSGGSGTDKGEIEMYLIMTIDTKNWYVSNGVQCKWIKSERFLNNFQNDFGKLNLPVDKMYSTELYKEFPKDTIIVK</sequence>
<keyword evidence="6 7" id="KW-0326">Glycosidase</keyword>
<dbReference type="SUPFAM" id="SSF53955">
    <property type="entry name" value="Lysozyme-like"/>
    <property type="match status" value="1"/>
</dbReference>
<dbReference type="EMBL" id="BLXU01000004">
    <property type="protein sequence ID" value="GFO51625.1"/>
    <property type="molecule type" value="Genomic_DNA"/>
</dbReference>
<proteinExistence type="inferred from homology"/>
<dbReference type="PANTHER" id="PTHR38107:SF3">
    <property type="entry name" value="LYSOZYME RRRD-RELATED"/>
    <property type="match status" value="1"/>
</dbReference>
<evidence type="ECO:0000313" key="10">
    <source>
        <dbReference type="Proteomes" id="UP000504756"/>
    </source>
</evidence>
<dbReference type="GO" id="GO:0003796">
    <property type="term" value="F:lysozyme activity"/>
    <property type="evidence" value="ECO:0007669"/>
    <property type="project" value="UniProtKB-EC"/>
</dbReference>
<evidence type="ECO:0000313" key="9">
    <source>
        <dbReference type="EMBL" id="GFO51625.1"/>
    </source>
</evidence>
<dbReference type="InterPro" id="IPR034690">
    <property type="entry name" value="Endolysin_T4_type"/>
</dbReference>
<dbReference type="Pfam" id="PF00959">
    <property type="entry name" value="Phage_lysozyme"/>
    <property type="match status" value="1"/>
</dbReference>
<evidence type="ECO:0000256" key="7">
    <source>
        <dbReference type="RuleBase" id="RU003788"/>
    </source>
</evidence>
<comment type="similarity">
    <text evidence="7">Belongs to the glycosyl hydrolase 24 family.</text>
</comment>
<dbReference type="EC" id="3.2.1.17" evidence="7"/>
<dbReference type="Pfam" id="PF05257">
    <property type="entry name" value="CHAP"/>
    <property type="match status" value="1"/>
</dbReference>
<organism evidence="9 10">
    <name type="scientific">Lactococcus garvieae</name>
    <dbReference type="NCBI Taxonomy" id="1363"/>
    <lineage>
        <taxon>Bacteria</taxon>
        <taxon>Bacillati</taxon>
        <taxon>Bacillota</taxon>
        <taxon>Bacilli</taxon>
        <taxon>Lactobacillales</taxon>
        <taxon>Streptococcaceae</taxon>
        <taxon>Lactococcus</taxon>
    </lineage>
</organism>
<dbReference type="InterPro" id="IPR023346">
    <property type="entry name" value="Lysozyme-like_dom_sf"/>
</dbReference>
<keyword evidence="3 7" id="KW-0081">Bacteriolytic enzyme</keyword>
<evidence type="ECO:0000256" key="4">
    <source>
        <dbReference type="ARBA" id="ARBA00022801"/>
    </source>
</evidence>
<dbReference type="PANTHER" id="PTHR38107">
    <property type="match status" value="1"/>
</dbReference>
<dbReference type="InterPro" id="IPR002196">
    <property type="entry name" value="Glyco_hydro_24"/>
</dbReference>
<dbReference type="Gene3D" id="3.90.1720.60">
    <property type="match status" value="1"/>
</dbReference>
<dbReference type="InterPro" id="IPR038765">
    <property type="entry name" value="Papain-like_cys_pep_sf"/>
</dbReference>
<gene>
    <name evidence="9" type="ORF">ikelab_09000</name>
</gene>
<dbReference type="InterPro" id="IPR051018">
    <property type="entry name" value="Bacteriophage_GH24"/>
</dbReference>
<dbReference type="GO" id="GO:0042742">
    <property type="term" value="P:defense response to bacterium"/>
    <property type="evidence" value="ECO:0007669"/>
    <property type="project" value="UniProtKB-KW"/>
</dbReference>
<feature type="domain" description="Peptidase C51" evidence="8">
    <location>
        <begin position="15"/>
        <end position="117"/>
    </location>
</feature>
<comment type="catalytic activity">
    <reaction evidence="1 7">
        <text>Hydrolysis of (1-&gt;4)-beta-linkages between N-acetylmuramic acid and N-acetyl-D-glucosamine residues in a peptidoglycan and between N-acetyl-D-glucosamine residues in chitodextrins.</text>
        <dbReference type="EC" id="3.2.1.17"/>
    </reaction>
</comment>
<dbReference type="CDD" id="cd00737">
    <property type="entry name" value="lyz_endolysin_autolysin"/>
    <property type="match status" value="1"/>
</dbReference>
<keyword evidence="5" id="KW-1035">Host cytoplasm</keyword>
<evidence type="ECO:0000256" key="1">
    <source>
        <dbReference type="ARBA" id="ARBA00000632"/>
    </source>
</evidence>
<evidence type="ECO:0000256" key="3">
    <source>
        <dbReference type="ARBA" id="ARBA00022638"/>
    </source>
</evidence>
<comment type="caution">
    <text evidence="9">The sequence shown here is derived from an EMBL/GenBank/DDBJ whole genome shotgun (WGS) entry which is preliminary data.</text>
</comment>
<protein>
    <recommendedName>
        <fullName evidence="7">Lysozyme</fullName>
        <ecNumber evidence="7">3.2.1.17</ecNumber>
    </recommendedName>
</protein>
<dbReference type="Gene3D" id="1.10.530.40">
    <property type="match status" value="1"/>
</dbReference>
<keyword evidence="4 7" id="KW-0378">Hydrolase</keyword>
<dbReference type="HAMAP" id="MF_04110">
    <property type="entry name" value="ENDOLYSIN_T4"/>
    <property type="match status" value="1"/>
</dbReference>
<evidence type="ECO:0000256" key="5">
    <source>
        <dbReference type="ARBA" id="ARBA00023200"/>
    </source>
</evidence>
<evidence type="ECO:0000256" key="2">
    <source>
        <dbReference type="ARBA" id="ARBA00022529"/>
    </source>
</evidence>
<dbReference type="InterPro" id="IPR033907">
    <property type="entry name" value="Endolysin_autolysin"/>
</dbReference>
<name>A0A6L2ZVF5_9LACT</name>
<accession>A0A6L2ZVF5</accession>
<dbReference type="InterPro" id="IPR007921">
    <property type="entry name" value="CHAP_dom"/>
</dbReference>
<reference evidence="9 10" key="1">
    <citation type="submission" date="2020-06" db="EMBL/GenBank/DDBJ databases">
        <title>Draft genome sequence of Lactic acid bacteria from Okinawan-style tofu.</title>
        <authorList>
            <person name="Takara I."/>
            <person name="Ikematsu S."/>
        </authorList>
    </citation>
    <scope>NUCLEOTIDE SEQUENCE [LARGE SCALE GENOMIC DNA]</scope>
    <source>
        <strain evidence="10">lg38</strain>
    </source>
</reference>
<dbReference type="GO" id="GO:0031640">
    <property type="term" value="P:killing of cells of another organism"/>
    <property type="evidence" value="ECO:0007669"/>
    <property type="project" value="UniProtKB-KW"/>
</dbReference>
<dbReference type="GO" id="GO:0009253">
    <property type="term" value="P:peptidoglycan catabolic process"/>
    <property type="evidence" value="ECO:0007669"/>
    <property type="project" value="InterPro"/>
</dbReference>
<dbReference type="InterPro" id="IPR023347">
    <property type="entry name" value="Lysozyme_dom_sf"/>
</dbReference>
<dbReference type="SUPFAM" id="SSF54001">
    <property type="entry name" value="Cysteine proteinases"/>
    <property type="match status" value="1"/>
</dbReference>
<dbReference type="GO" id="GO:0016998">
    <property type="term" value="P:cell wall macromolecule catabolic process"/>
    <property type="evidence" value="ECO:0007669"/>
    <property type="project" value="InterPro"/>
</dbReference>
<dbReference type="RefSeq" id="WP_176490209.1">
    <property type="nucleotide sequence ID" value="NZ_BLXU01000004.1"/>
</dbReference>
<dbReference type="Proteomes" id="UP000504756">
    <property type="component" value="Unassembled WGS sequence"/>
</dbReference>
<evidence type="ECO:0000256" key="6">
    <source>
        <dbReference type="ARBA" id="ARBA00023295"/>
    </source>
</evidence>
<keyword evidence="2 7" id="KW-0929">Antimicrobial</keyword>
<evidence type="ECO:0000259" key="8">
    <source>
        <dbReference type="Pfam" id="PF05257"/>
    </source>
</evidence>